<dbReference type="SUPFAM" id="SSF55031">
    <property type="entry name" value="Bacterial exopeptidase dimerisation domain"/>
    <property type="match status" value="1"/>
</dbReference>
<dbReference type="PANTHER" id="PTHR11014">
    <property type="entry name" value="PEPTIDASE M20 FAMILY MEMBER"/>
    <property type="match status" value="1"/>
</dbReference>
<dbReference type="PANTHER" id="PTHR11014:SF63">
    <property type="entry name" value="METALLOPEPTIDASE, PUTATIVE (AFU_ORTHOLOGUE AFUA_6G09600)-RELATED"/>
    <property type="match status" value="1"/>
</dbReference>
<proteinExistence type="predicted"/>
<dbReference type="Gene3D" id="3.30.70.360">
    <property type="match status" value="1"/>
</dbReference>
<dbReference type="Pfam" id="PF01546">
    <property type="entry name" value="Peptidase_M20"/>
    <property type="match status" value="1"/>
</dbReference>
<dbReference type="NCBIfam" id="TIGR01891">
    <property type="entry name" value="amidohydrolases"/>
    <property type="match status" value="1"/>
</dbReference>
<accession>A0ABT8ILA9</accession>
<dbReference type="InterPro" id="IPR002933">
    <property type="entry name" value="Peptidase_M20"/>
</dbReference>
<dbReference type="InterPro" id="IPR011650">
    <property type="entry name" value="Peptidase_M20_dimer"/>
</dbReference>
<evidence type="ECO:0000259" key="1">
    <source>
        <dbReference type="Pfam" id="PF07687"/>
    </source>
</evidence>
<evidence type="ECO:0000313" key="3">
    <source>
        <dbReference type="Proteomes" id="UP001174196"/>
    </source>
</evidence>
<keyword evidence="3" id="KW-1185">Reference proteome</keyword>
<dbReference type="Gene3D" id="3.40.630.10">
    <property type="entry name" value="Zn peptidases"/>
    <property type="match status" value="1"/>
</dbReference>
<gene>
    <name evidence="2" type="ORF">NWF35_05465</name>
</gene>
<dbReference type="Proteomes" id="UP001174196">
    <property type="component" value="Unassembled WGS sequence"/>
</dbReference>
<dbReference type="EMBL" id="JANRHH010000024">
    <property type="protein sequence ID" value="MDN4593356.1"/>
    <property type="molecule type" value="Genomic_DNA"/>
</dbReference>
<name>A0ABT8ILA9_9BACL</name>
<dbReference type="InterPro" id="IPR036264">
    <property type="entry name" value="Bact_exopeptidase_dim_dom"/>
</dbReference>
<dbReference type="CDD" id="cd08021">
    <property type="entry name" value="M20_Acy1_YhaA-like"/>
    <property type="match status" value="1"/>
</dbReference>
<dbReference type="Pfam" id="PF07687">
    <property type="entry name" value="M20_dimer"/>
    <property type="match status" value="1"/>
</dbReference>
<sequence>MSTTLSGRFSQDVERLREEVIAWRRHLHQYPELSFQEKKTSRFVYETLQTFPGLIVNRPTPTSAMARLIGKQPGRIVALRADMDALPIQEESGVPFSSRNPGVMHACGHDGHTAMLLGVAKIFSQMADRITGELRFLFQHAEEKFPGGARELVRAGVMEGVDAVVGVHLWTPLAVGKVGVAYGPMMAAPDLFRLTIQGKGGHAAAPHQTVDAIAIGAQAVTNLQHLVSRRTDPLDSLVISITEFHAGTEHNIIPDKVEIVGSVRTFDPALREMAPEWIEQVIRGVTSAHGADYELRVERGYHPVINDEMVTRTVEEAVVEALGTNVIERVKPSMGGEDFSAYQQVTPGTFLFIGAGNPDKGAVYPHHHPRFTIDEDALVIGMNALVHGAWKLLHA</sequence>
<dbReference type="SUPFAM" id="SSF53187">
    <property type="entry name" value="Zn-dependent exopeptidases"/>
    <property type="match status" value="1"/>
</dbReference>
<feature type="domain" description="Peptidase M20 dimerisation" evidence="1">
    <location>
        <begin position="192"/>
        <end position="292"/>
    </location>
</feature>
<comment type="caution">
    <text evidence="2">The sequence shown here is derived from an EMBL/GenBank/DDBJ whole genome shotgun (WGS) entry which is preliminary data.</text>
</comment>
<evidence type="ECO:0000313" key="2">
    <source>
        <dbReference type="EMBL" id="MDN4593356.1"/>
    </source>
</evidence>
<organism evidence="2 3">
    <name type="scientific">Polycladomyces subterraneus</name>
    <dbReference type="NCBI Taxonomy" id="1016997"/>
    <lineage>
        <taxon>Bacteria</taxon>
        <taxon>Bacillati</taxon>
        <taxon>Bacillota</taxon>
        <taxon>Bacilli</taxon>
        <taxon>Bacillales</taxon>
        <taxon>Thermoactinomycetaceae</taxon>
        <taxon>Polycladomyces</taxon>
    </lineage>
</organism>
<dbReference type="RefSeq" id="WP_301238078.1">
    <property type="nucleotide sequence ID" value="NZ_JANRHH010000024.1"/>
</dbReference>
<dbReference type="InterPro" id="IPR017439">
    <property type="entry name" value="Amidohydrolase"/>
</dbReference>
<reference evidence="2" key="1">
    <citation type="submission" date="2022-08" db="EMBL/GenBank/DDBJ databases">
        <title>Polycladomyces zharkentsis sp. nov., a novel thermophilic CMC and starch-degrading bacterium isolated from a geothermal spring in Kazakhstan.</title>
        <authorList>
            <person name="Mashzhan A."/>
            <person name="Kistaubaeva A."/>
            <person name="Javier-Lopez R."/>
            <person name="Birkeland N.-K."/>
        </authorList>
    </citation>
    <scope>NUCLEOTIDE SEQUENCE</scope>
    <source>
        <strain evidence="2">KSR 13</strain>
    </source>
</reference>
<dbReference type="PIRSF" id="PIRSF005962">
    <property type="entry name" value="Pept_M20D_amidohydro"/>
    <property type="match status" value="1"/>
</dbReference>
<protein>
    <submittedName>
        <fullName evidence="2">M20 family metallopeptidase</fullName>
    </submittedName>
</protein>